<dbReference type="RefSeq" id="WP_247285770.1">
    <property type="nucleotide sequence ID" value="NZ_JAKNRW010000001.1"/>
</dbReference>
<sequence length="204" mass="22161">MKQIQRVLAQGNFDGLCLIYSLFNAYKALTQPKAPAAKFTKDHDDKWKVVIGNTPSLHNFVLGTGSDFGLRTDAMDAAVKRAFIASSIAVMTEEAPGDSPVVAAVDIPSLATMDFSNSVAVLCVKRAAKFEFGGMGEHWIAIVGRDDAQGKYLVACSNTLIHHGFTERADERTGRYFNTTIDVAGITTRTVYPNNINQIQISSN</sequence>
<proteinExistence type="predicted"/>
<organism evidence="1 2">
    <name type="scientific">Pseudomonas violetae</name>
    <dbReference type="NCBI Taxonomy" id="2915813"/>
    <lineage>
        <taxon>Bacteria</taxon>
        <taxon>Pseudomonadati</taxon>
        <taxon>Pseudomonadota</taxon>
        <taxon>Gammaproteobacteria</taxon>
        <taxon>Pseudomonadales</taxon>
        <taxon>Pseudomonadaceae</taxon>
        <taxon>Pseudomonas</taxon>
    </lineage>
</organism>
<protein>
    <submittedName>
        <fullName evidence="1">BtrH N-terminal domain-containing protein</fullName>
    </submittedName>
</protein>
<comment type="caution">
    <text evidence="1">The sequence shown here is derived from an EMBL/GenBank/DDBJ whole genome shotgun (WGS) entry which is preliminary data.</text>
</comment>
<accession>A0ABT0ETA7</accession>
<dbReference type="EMBL" id="JAKNRW010000001">
    <property type="protein sequence ID" value="MCK1788727.1"/>
    <property type="molecule type" value="Genomic_DNA"/>
</dbReference>
<reference evidence="1 2" key="1">
    <citation type="submission" date="2022-02" db="EMBL/GenBank/DDBJ databases">
        <title>Comparative genomics of the first Antarctic Pseudomonas spp. capable of biotransforming 2,4,6-Trinitrotoluene.</title>
        <authorList>
            <person name="Cabrera M.A."/>
            <person name="Marquez S.L."/>
            <person name="Perez-Donoso J.M."/>
        </authorList>
    </citation>
    <scope>NUCLEOTIDE SEQUENCE [LARGE SCALE GENOMIC DNA]</scope>
    <source>
        <strain evidence="1 2">TNT19</strain>
    </source>
</reference>
<name>A0ABT0ETA7_9PSED</name>
<gene>
    <name evidence="1" type="ORF">L9059_00670</name>
</gene>
<keyword evidence="2" id="KW-1185">Reference proteome</keyword>
<evidence type="ECO:0000313" key="2">
    <source>
        <dbReference type="Proteomes" id="UP001299876"/>
    </source>
</evidence>
<evidence type="ECO:0000313" key="1">
    <source>
        <dbReference type="EMBL" id="MCK1788727.1"/>
    </source>
</evidence>
<dbReference type="Proteomes" id="UP001299876">
    <property type="component" value="Unassembled WGS sequence"/>
</dbReference>